<dbReference type="GO" id="GO:0005525">
    <property type="term" value="F:GTP binding"/>
    <property type="evidence" value="ECO:0007669"/>
    <property type="project" value="InterPro"/>
</dbReference>
<evidence type="ECO:0000313" key="5">
    <source>
        <dbReference type="Proteomes" id="UP000494163"/>
    </source>
</evidence>
<evidence type="ECO:0000256" key="1">
    <source>
        <dbReference type="ARBA" id="ARBA00007712"/>
    </source>
</evidence>
<dbReference type="PANTHER" id="PTHR14270">
    <property type="entry name" value="NONSENSE-MEDIATED MRNA DECAY FACTOR SMG9"/>
    <property type="match status" value="1"/>
</dbReference>
<dbReference type="SUPFAM" id="SSF52540">
    <property type="entry name" value="P-loop containing nucleoside triphosphate hydrolases"/>
    <property type="match status" value="1"/>
</dbReference>
<dbReference type="PANTHER" id="PTHR14270:SF0">
    <property type="entry name" value="NONSENSE-MEDIATED MRNA DECAY FACTOR SMG9"/>
    <property type="match status" value="1"/>
</dbReference>
<dbReference type="GO" id="GO:0000184">
    <property type="term" value="P:nuclear-transcribed mRNA catabolic process, nonsense-mediated decay"/>
    <property type="evidence" value="ECO:0007669"/>
    <property type="project" value="UniProtKB-KW"/>
</dbReference>
<comment type="similarity">
    <text evidence="1">Belongs to the SMG9 family.</text>
</comment>
<dbReference type="CDD" id="cd00882">
    <property type="entry name" value="Ras_like_GTPase"/>
    <property type="match status" value="1"/>
</dbReference>
<sequence>PLHMTRATSLLLSNGVFNANAKKMFHKSNTDFRVIGVLGAQSVGKSTLLNLLAAAEQGEDYDYYEHLISEADACIFRTRQRTKDKGKSVLRPRTDTLQFFITRERYVLLDTPPLEQLNQHSLNTIFQLLSVCHVVIIALDGLNMEQLRLLHAALRLRPSQGLAGKNLPQLLFVRTRALSEHYQPAWRERLEQQLSLLFGEFVTGEINCLLLPQLRSNAECVHHCGLPQLVRELWDFILGLPRLSSSDLSELQWFELLAETMRKCQFSSQHFDSVFTEIKQQQLEPRQKRANWRAET</sequence>
<dbReference type="AlphaFoldDB" id="A0A0M3QZR0"/>
<dbReference type="OrthoDB" id="79514at2759"/>
<dbReference type="Gene3D" id="3.40.50.300">
    <property type="entry name" value="P-loop containing nucleotide triphosphate hydrolases"/>
    <property type="match status" value="1"/>
</dbReference>
<dbReference type="SMR" id="A0A0M3QZR0"/>
<organism evidence="4 5">
    <name type="scientific">Drosophila busckii</name>
    <name type="common">Fruit fly</name>
    <dbReference type="NCBI Taxonomy" id="30019"/>
    <lineage>
        <taxon>Eukaryota</taxon>
        <taxon>Metazoa</taxon>
        <taxon>Ecdysozoa</taxon>
        <taxon>Arthropoda</taxon>
        <taxon>Hexapoda</taxon>
        <taxon>Insecta</taxon>
        <taxon>Pterygota</taxon>
        <taxon>Neoptera</taxon>
        <taxon>Endopterygota</taxon>
        <taxon>Diptera</taxon>
        <taxon>Brachycera</taxon>
        <taxon>Muscomorpha</taxon>
        <taxon>Ephydroidea</taxon>
        <taxon>Drosophilidae</taxon>
        <taxon>Drosophila</taxon>
    </lineage>
</organism>
<dbReference type="STRING" id="30019.A0A0M3QZR0"/>
<dbReference type="Pfam" id="PF01926">
    <property type="entry name" value="MMR_HSR1"/>
    <property type="match status" value="1"/>
</dbReference>
<dbReference type="EMBL" id="CP012528">
    <property type="protein sequence ID" value="ALC49853.1"/>
    <property type="molecule type" value="Genomic_DNA"/>
</dbReference>
<protein>
    <submittedName>
        <fullName evidence="4">CG3857</fullName>
    </submittedName>
</protein>
<reference evidence="4 5" key="1">
    <citation type="submission" date="2015-08" db="EMBL/GenBank/DDBJ databases">
        <title>Ancestral chromatin configuration constrains chromatin evolution on differentiating sex chromosomes in Drosophila.</title>
        <authorList>
            <person name="Zhou Q."/>
            <person name="Bachtrog D."/>
        </authorList>
    </citation>
    <scope>NUCLEOTIDE SEQUENCE [LARGE SCALE GENOMIC DNA]</scope>
    <source>
        <tissue evidence="4">Whole larvae</tissue>
    </source>
</reference>
<keyword evidence="5" id="KW-1185">Reference proteome</keyword>
<dbReference type="Proteomes" id="UP000494163">
    <property type="component" value="Chromosome X"/>
</dbReference>
<feature type="domain" description="G" evidence="3">
    <location>
        <begin position="35"/>
        <end position="144"/>
    </location>
</feature>
<proteinExistence type="inferred from homology"/>
<evidence type="ECO:0000259" key="3">
    <source>
        <dbReference type="Pfam" id="PF01926"/>
    </source>
</evidence>
<accession>A0A0M3QZR0</accession>
<name>A0A0M3QZR0_DROBS</name>
<evidence type="ECO:0000256" key="2">
    <source>
        <dbReference type="ARBA" id="ARBA00023161"/>
    </source>
</evidence>
<dbReference type="InterPro" id="IPR039177">
    <property type="entry name" value="SMG9"/>
</dbReference>
<dbReference type="InterPro" id="IPR006073">
    <property type="entry name" value="GTP-bd"/>
</dbReference>
<gene>
    <name evidence="4" type="ORF">Dbus_chrXg1709</name>
</gene>
<keyword evidence="2" id="KW-0866">Nonsense-mediated mRNA decay</keyword>
<feature type="non-terminal residue" evidence="4">
    <location>
        <position position="1"/>
    </location>
</feature>
<evidence type="ECO:0000313" key="4">
    <source>
        <dbReference type="EMBL" id="ALC49853.1"/>
    </source>
</evidence>
<dbReference type="InterPro" id="IPR027417">
    <property type="entry name" value="P-loop_NTPase"/>
</dbReference>